<evidence type="ECO:0000313" key="4">
    <source>
        <dbReference type="EMBL" id="KAE9074567.1"/>
    </source>
</evidence>
<evidence type="ECO:0000313" key="7">
    <source>
        <dbReference type="EMBL" id="KAE9173003.1"/>
    </source>
</evidence>
<evidence type="ECO:0000313" key="11">
    <source>
        <dbReference type="Proteomes" id="UP000437068"/>
    </source>
</evidence>
<evidence type="ECO:0000313" key="6">
    <source>
        <dbReference type="EMBL" id="KAE9170709.1"/>
    </source>
</evidence>
<sequence>MEAVLGHSSPAIPNTLSGRAVCLASLLRSKQHYLRGVTYQLLLFAFPKSGTNALAFVLPSVAVTAMLCAIGGAALHAIYYVQMTSSWSPSISVLCRRQDGDAGRPRARPVDPRPT</sequence>
<evidence type="ECO:0000313" key="3">
    <source>
        <dbReference type="EMBL" id="KAE9066047.1"/>
    </source>
</evidence>
<dbReference type="EMBL" id="QXGF01004058">
    <property type="protein sequence ID" value="KAE8920364.1"/>
    <property type="molecule type" value="Genomic_DNA"/>
</dbReference>
<gene>
    <name evidence="8" type="ORF">PF001_g28338</name>
    <name evidence="7" type="ORF">PF002_g29418</name>
    <name evidence="6" type="ORF">PF004_g27789</name>
    <name evidence="5" type="ORF">PF005_g28722</name>
    <name evidence="4" type="ORF">PF006_g28516</name>
    <name evidence="3" type="ORF">PF007_g28628</name>
    <name evidence="2" type="ORF">PF009_g29339</name>
</gene>
<keyword evidence="10" id="KW-1185">Reference proteome</keyword>
<dbReference type="EMBL" id="QXGA01004305">
    <property type="protein sequence ID" value="KAE9074567.1"/>
    <property type="molecule type" value="Genomic_DNA"/>
</dbReference>
<dbReference type="Proteomes" id="UP000440732">
    <property type="component" value="Unassembled WGS sequence"/>
</dbReference>
<protein>
    <submittedName>
        <fullName evidence="2">Uncharacterized protein</fullName>
    </submittedName>
</protein>
<evidence type="ECO:0000313" key="10">
    <source>
        <dbReference type="Proteomes" id="UP000433483"/>
    </source>
</evidence>
<dbReference type="Proteomes" id="UP000476176">
    <property type="component" value="Unassembled WGS sequence"/>
</dbReference>
<accession>A0A6A3DEZ9</accession>
<dbReference type="EMBL" id="QXGB01004096">
    <property type="protein sequence ID" value="KAE9167556.1"/>
    <property type="molecule type" value="Genomic_DNA"/>
</dbReference>
<reference evidence="9 10" key="1">
    <citation type="submission" date="2018-08" db="EMBL/GenBank/DDBJ databases">
        <title>Genomic investigation of the strawberry pathogen Phytophthora fragariae indicates pathogenicity is determined by transcriptional variation in three key races.</title>
        <authorList>
            <person name="Adams T.M."/>
            <person name="Armitage A.D."/>
            <person name="Sobczyk M.K."/>
            <person name="Bates H.J."/>
            <person name="Dunwell J.M."/>
            <person name="Nellist C.F."/>
            <person name="Harrison R.J."/>
        </authorList>
    </citation>
    <scope>NUCLEOTIDE SEQUENCE [LARGE SCALE GENOMIC DNA]</scope>
    <source>
        <strain evidence="8 11">A4</strain>
        <strain evidence="7 12">BC-1</strain>
        <strain evidence="6 15">BC-23</strain>
        <strain evidence="5 10">NOV-27</strain>
        <strain evidence="4 13">NOV-5</strain>
        <strain evidence="3 14">NOV-71</strain>
        <strain evidence="2 9">NOV-9</strain>
    </source>
</reference>
<keyword evidence="1" id="KW-0812">Transmembrane</keyword>
<feature type="transmembrane region" description="Helical" evidence="1">
    <location>
        <begin position="53"/>
        <end position="81"/>
    </location>
</feature>
<evidence type="ECO:0000313" key="5">
    <source>
        <dbReference type="EMBL" id="KAE9167556.1"/>
    </source>
</evidence>
<comment type="caution">
    <text evidence="2">The sequence shown here is derived from an EMBL/GenBank/DDBJ whole genome shotgun (WGS) entry which is preliminary data.</text>
</comment>
<dbReference type="EMBL" id="QXGC01004187">
    <property type="protein sequence ID" value="KAE9170709.1"/>
    <property type="molecule type" value="Genomic_DNA"/>
</dbReference>
<dbReference type="AlphaFoldDB" id="A0A6A3DEZ9"/>
<keyword evidence="1" id="KW-0472">Membrane</keyword>
<evidence type="ECO:0000313" key="2">
    <source>
        <dbReference type="EMBL" id="KAE8920364.1"/>
    </source>
</evidence>
<evidence type="ECO:0000256" key="1">
    <source>
        <dbReference type="SAM" id="Phobius"/>
    </source>
</evidence>
<name>A0A6A3DEZ9_9STRA</name>
<dbReference type="EMBL" id="QXGE01004206">
    <property type="protein sequence ID" value="KAE9271529.1"/>
    <property type="molecule type" value="Genomic_DNA"/>
</dbReference>
<evidence type="ECO:0000313" key="13">
    <source>
        <dbReference type="Proteomes" id="UP000440732"/>
    </source>
</evidence>
<organism evidence="2 9">
    <name type="scientific">Phytophthora fragariae</name>
    <dbReference type="NCBI Taxonomy" id="53985"/>
    <lineage>
        <taxon>Eukaryota</taxon>
        <taxon>Sar</taxon>
        <taxon>Stramenopiles</taxon>
        <taxon>Oomycota</taxon>
        <taxon>Peronosporomycetes</taxon>
        <taxon>Peronosporales</taxon>
        <taxon>Peronosporaceae</taxon>
        <taxon>Phytophthora</taxon>
    </lineage>
</organism>
<evidence type="ECO:0000313" key="9">
    <source>
        <dbReference type="Proteomes" id="UP000429523"/>
    </source>
</evidence>
<proteinExistence type="predicted"/>
<dbReference type="OrthoDB" id="10274786at2759"/>
<dbReference type="Proteomes" id="UP000429523">
    <property type="component" value="Unassembled WGS sequence"/>
</dbReference>
<dbReference type="Proteomes" id="UP000437068">
    <property type="component" value="Unassembled WGS sequence"/>
</dbReference>
<dbReference type="EMBL" id="QXGD01004015">
    <property type="protein sequence ID" value="KAE9173003.1"/>
    <property type="molecule type" value="Genomic_DNA"/>
</dbReference>
<evidence type="ECO:0000313" key="14">
    <source>
        <dbReference type="Proteomes" id="UP000441208"/>
    </source>
</evidence>
<dbReference type="Proteomes" id="UP000440367">
    <property type="component" value="Unassembled WGS sequence"/>
</dbReference>
<dbReference type="Proteomes" id="UP000441208">
    <property type="component" value="Unassembled WGS sequence"/>
</dbReference>
<dbReference type="EMBL" id="QXFZ01004028">
    <property type="protein sequence ID" value="KAE9066047.1"/>
    <property type="molecule type" value="Genomic_DNA"/>
</dbReference>
<dbReference type="Proteomes" id="UP000433483">
    <property type="component" value="Unassembled WGS sequence"/>
</dbReference>
<keyword evidence="1" id="KW-1133">Transmembrane helix</keyword>
<evidence type="ECO:0000313" key="12">
    <source>
        <dbReference type="Proteomes" id="UP000440367"/>
    </source>
</evidence>
<evidence type="ECO:0000313" key="15">
    <source>
        <dbReference type="Proteomes" id="UP000476176"/>
    </source>
</evidence>
<evidence type="ECO:0000313" key="8">
    <source>
        <dbReference type="EMBL" id="KAE9271529.1"/>
    </source>
</evidence>